<feature type="compositionally biased region" description="Pro residues" evidence="8">
    <location>
        <begin position="242"/>
        <end position="254"/>
    </location>
</feature>
<feature type="domain" description="CheW-like" evidence="10">
    <location>
        <begin position="538"/>
        <end position="672"/>
    </location>
</feature>
<comment type="caution">
    <text evidence="12">The sequence shown here is derived from an EMBL/GenBank/DDBJ whole genome shotgun (WGS) entry which is preliminary data.</text>
</comment>
<keyword evidence="4 12" id="KW-0808">Transferase</keyword>
<keyword evidence="3 7" id="KW-0597">Phosphoprotein</keyword>
<dbReference type="Gene3D" id="3.30.565.10">
    <property type="entry name" value="Histidine kinase-like ATPase, C-terminal domain"/>
    <property type="match status" value="1"/>
</dbReference>
<evidence type="ECO:0000256" key="2">
    <source>
        <dbReference type="ARBA" id="ARBA00012438"/>
    </source>
</evidence>
<accession>A0ABU9DCS7</accession>
<evidence type="ECO:0000256" key="1">
    <source>
        <dbReference type="ARBA" id="ARBA00000085"/>
    </source>
</evidence>
<evidence type="ECO:0000256" key="7">
    <source>
        <dbReference type="PROSITE-ProRule" id="PRU00110"/>
    </source>
</evidence>
<dbReference type="InterPro" id="IPR037006">
    <property type="entry name" value="CheA-like_homodim_sf"/>
</dbReference>
<dbReference type="InterPro" id="IPR036061">
    <property type="entry name" value="CheW-like_dom_sf"/>
</dbReference>
<evidence type="ECO:0000313" key="12">
    <source>
        <dbReference type="EMBL" id="MEK8090543.1"/>
    </source>
</evidence>
<dbReference type="SUPFAM" id="SSF55874">
    <property type="entry name" value="ATPase domain of HSP90 chaperone/DNA topoisomerase II/histidine kinase"/>
    <property type="match status" value="1"/>
</dbReference>
<keyword evidence="6" id="KW-0902">Two-component regulatory system</keyword>
<dbReference type="Gene3D" id="1.10.287.560">
    <property type="entry name" value="Histidine kinase CheA-like, homodimeric domain"/>
    <property type="match status" value="1"/>
</dbReference>
<dbReference type="Pfam" id="PF01627">
    <property type="entry name" value="Hpt"/>
    <property type="match status" value="1"/>
</dbReference>
<reference evidence="12 13" key="1">
    <citation type="submission" date="2024-04" db="EMBL/GenBank/DDBJ databases">
        <authorList>
            <person name="Abashina T."/>
            <person name="Shaikin A."/>
        </authorList>
    </citation>
    <scope>NUCLEOTIDE SEQUENCE [LARGE SCALE GENOMIC DNA]</scope>
    <source>
        <strain evidence="12 13">AAFK</strain>
    </source>
</reference>
<dbReference type="PRINTS" id="PR00344">
    <property type="entry name" value="BCTRLSENSOR"/>
</dbReference>
<protein>
    <recommendedName>
        <fullName evidence="2">histidine kinase</fullName>
        <ecNumber evidence="2">2.7.13.3</ecNumber>
    </recommendedName>
</protein>
<dbReference type="SMART" id="SM00073">
    <property type="entry name" value="HPT"/>
    <property type="match status" value="1"/>
</dbReference>
<dbReference type="PROSITE" id="PS50851">
    <property type="entry name" value="CHEW"/>
    <property type="match status" value="1"/>
</dbReference>
<dbReference type="EMBL" id="JBBPCO010000013">
    <property type="protein sequence ID" value="MEK8090543.1"/>
    <property type="molecule type" value="Genomic_DNA"/>
</dbReference>
<gene>
    <name evidence="12" type="ORF">WOB96_12340</name>
</gene>
<sequence>MYHAEGMEDILQDFLVEAGELLTQLDEQLIQLEGRPDDRNLLNAIFRGFHTIKGGAGFLNLESLVDICHHAENVFNGLRQGERVLSTDMMDVILFAYDAVKGMLDAVAAGQPMTPASPDLMAKLNALAEAAPVAEPAPVVTIAEPVRAPVPPVVVEPVPAPRLSDPAPDAAQDEISETEFEALLDALEAQKANIAPDAASAAIPAAGDEISEEEFDALLDRLHGKGASAPQVPAPAAALPAMPAPNPAPAPEPAAPVERMEARPAREAAAPAPAEDPDLLRPAAAKEETTIRVDTRRLDEVMNLVGELVLVRNRILTLGHGTEAEGHEAAAAHLDLVTSSLQAAVMKTRMQPIKKVFGRFPRLVRDIARNMGKEIELELQGEETDLDKTLVEELADPLVHLVRNAVDHGIETPEQRIAAGKPAQGRVVLSAQQEGDHILITIADDGRGMDPEQLKRKAIEKGVLDEDGASRLDERQAFNLIFAPGFSTKEVISDISGRGVGMDVVKTHITRLNGAIDIHSRLGQGTTFLIRLPLTLAIIPTLMIGLGGQTFALPLSLVREIFHLDMAQTRVVNGQQVALVREEVLPLGYLGQWLHLGHGSQRDGKSYVVVAVIGEQRVGLVVDELFGQEEVVIKSVGSLLQSIRGFAGATITGNGRVVLILDIPNLLMANGLMR</sequence>
<dbReference type="Pfam" id="PF02895">
    <property type="entry name" value="H-kinase_dim"/>
    <property type="match status" value="1"/>
</dbReference>
<feature type="compositionally biased region" description="Low complexity" evidence="8">
    <location>
        <begin position="229"/>
        <end position="241"/>
    </location>
</feature>
<dbReference type="Pfam" id="PF02518">
    <property type="entry name" value="HATPase_c"/>
    <property type="match status" value="1"/>
</dbReference>
<dbReference type="InterPro" id="IPR005467">
    <property type="entry name" value="His_kinase_dom"/>
</dbReference>
<dbReference type="InterPro" id="IPR003594">
    <property type="entry name" value="HATPase_dom"/>
</dbReference>
<dbReference type="InterPro" id="IPR036641">
    <property type="entry name" value="HPT_dom_sf"/>
</dbReference>
<dbReference type="EC" id="2.7.13.3" evidence="2"/>
<evidence type="ECO:0000259" key="9">
    <source>
        <dbReference type="PROSITE" id="PS50109"/>
    </source>
</evidence>
<dbReference type="GO" id="GO:0004673">
    <property type="term" value="F:protein histidine kinase activity"/>
    <property type="evidence" value="ECO:0007669"/>
    <property type="project" value="UniProtKB-EC"/>
</dbReference>
<proteinExistence type="predicted"/>
<dbReference type="PANTHER" id="PTHR43395">
    <property type="entry name" value="SENSOR HISTIDINE KINASE CHEA"/>
    <property type="match status" value="1"/>
</dbReference>
<dbReference type="PANTHER" id="PTHR43395:SF1">
    <property type="entry name" value="CHEMOTAXIS PROTEIN CHEA"/>
    <property type="match status" value="1"/>
</dbReference>
<dbReference type="SUPFAM" id="SSF50341">
    <property type="entry name" value="CheW-like"/>
    <property type="match status" value="1"/>
</dbReference>
<evidence type="ECO:0000259" key="10">
    <source>
        <dbReference type="PROSITE" id="PS50851"/>
    </source>
</evidence>
<evidence type="ECO:0000256" key="8">
    <source>
        <dbReference type="SAM" id="MobiDB-lite"/>
    </source>
</evidence>
<dbReference type="SMART" id="SM00387">
    <property type="entry name" value="HATPase_c"/>
    <property type="match status" value="1"/>
</dbReference>
<dbReference type="CDD" id="cd16916">
    <property type="entry name" value="HATPase_CheA-like"/>
    <property type="match status" value="1"/>
</dbReference>
<feature type="domain" description="HPt" evidence="11">
    <location>
        <begin position="3"/>
        <end position="107"/>
    </location>
</feature>
<dbReference type="CDD" id="cd00731">
    <property type="entry name" value="CheA_reg"/>
    <property type="match status" value="1"/>
</dbReference>
<dbReference type="SUPFAM" id="SSF47384">
    <property type="entry name" value="Homodimeric domain of signal transducing histidine kinase"/>
    <property type="match status" value="1"/>
</dbReference>
<dbReference type="Gene3D" id="1.20.120.160">
    <property type="entry name" value="HPT domain"/>
    <property type="match status" value="1"/>
</dbReference>
<dbReference type="PROSITE" id="PS50894">
    <property type="entry name" value="HPT"/>
    <property type="match status" value="1"/>
</dbReference>
<keyword evidence="5" id="KW-0418">Kinase</keyword>
<dbReference type="Proteomes" id="UP001446205">
    <property type="component" value="Unassembled WGS sequence"/>
</dbReference>
<organism evidence="12 13">
    <name type="scientific">Thermithiobacillus plumbiphilus</name>
    <dbReference type="NCBI Taxonomy" id="1729899"/>
    <lineage>
        <taxon>Bacteria</taxon>
        <taxon>Pseudomonadati</taxon>
        <taxon>Pseudomonadota</taxon>
        <taxon>Acidithiobacillia</taxon>
        <taxon>Acidithiobacillales</taxon>
        <taxon>Thermithiobacillaceae</taxon>
        <taxon>Thermithiobacillus</taxon>
    </lineage>
</organism>
<dbReference type="RefSeq" id="WP_341371599.1">
    <property type="nucleotide sequence ID" value="NZ_JBBPCO010000013.1"/>
</dbReference>
<feature type="domain" description="Histidine kinase" evidence="9">
    <location>
        <begin position="352"/>
        <end position="536"/>
    </location>
</feature>
<dbReference type="InterPro" id="IPR004105">
    <property type="entry name" value="CheA-like_dim"/>
</dbReference>
<feature type="region of interest" description="Disordered" evidence="8">
    <location>
        <begin position="226"/>
        <end position="287"/>
    </location>
</feature>
<evidence type="ECO:0000256" key="6">
    <source>
        <dbReference type="ARBA" id="ARBA00023012"/>
    </source>
</evidence>
<dbReference type="SMART" id="SM01231">
    <property type="entry name" value="H-kinase_dim"/>
    <property type="match status" value="1"/>
</dbReference>
<dbReference type="InterPro" id="IPR002545">
    <property type="entry name" value="CheW-lke_dom"/>
</dbReference>
<evidence type="ECO:0000313" key="13">
    <source>
        <dbReference type="Proteomes" id="UP001446205"/>
    </source>
</evidence>
<evidence type="ECO:0000256" key="5">
    <source>
        <dbReference type="ARBA" id="ARBA00022777"/>
    </source>
</evidence>
<dbReference type="CDD" id="cd00088">
    <property type="entry name" value="HPT"/>
    <property type="match status" value="1"/>
</dbReference>
<dbReference type="InterPro" id="IPR036890">
    <property type="entry name" value="HATPase_C_sf"/>
</dbReference>
<dbReference type="InterPro" id="IPR004358">
    <property type="entry name" value="Sig_transdc_His_kin-like_C"/>
</dbReference>
<dbReference type="PROSITE" id="PS50109">
    <property type="entry name" value="HIS_KIN"/>
    <property type="match status" value="1"/>
</dbReference>
<comment type="catalytic activity">
    <reaction evidence="1">
        <text>ATP + protein L-histidine = ADP + protein N-phospho-L-histidine.</text>
        <dbReference type="EC" id="2.7.13.3"/>
    </reaction>
</comment>
<dbReference type="InterPro" id="IPR008207">
    <property type="entry name" value="Sig_transdc_His_kin_Hpt_dom"/>
</dbReference>
<evidence type="ECO:0000256" key="4">
    <source>
        <dbReference type="ARBA" id="ARBA00022679"/>
    </source>
</evidence>
<name>A0ABU9DCS7_9PROT</name>
<keyword evidence="13" id="KW-1185">Reference proteome</keyword>
<feature type="modified residue" description="Phosphohistidine" evidence="7">
    <location>
        <position position="50"/>
    </location>
</feature>
<dbReference type="InterPro" id="IPR036097">
    <property type="entry name" value="HisK_dim/P_sf"/>
</dbReference>
<dbReference type="SUPFAM" id="SSF47226">
    <property type="entry name" value="Histidine-containing phosphotransfer domain, HPT domain"/>
    <property type="match status" value="1"/>
</dbReference>
<dbReference type="Gene3D" id="2.30.30.40">
    <property type="entry name" value="SH3 Domains"/>
    <property type="match status" value="1"/>
</dbReference>
<dbReference type="SMART" id="SM00260">
    <property type="entry name" value="CheW"/>
    <property type="match status" value="1"/>
</dbReference>
<dbReference type="InterPro" id="IPR051315">
    <property type="entry name" value="Bact_Chemotaxis_CheA"/>
</dbReference>
<evidence type="ECO:0000256" key="3">
    <source>
        <dbReference type="ARBA" id="ARBA00022553"/>
    </source>
</evidence>
<dbReference type="Pfam" id="PF01584">
    <property type="entry name" value="CheW"/>
    <property type="match status" value="1"/>
</dbReference>
<evidence type="ECO:0000259" key="11">
    <source>
        <dbReference type="PROSITE" id="PS50894"/>
    </source>
</evidence>